<dbReference type="PIRSF" id="PIRSF001439">
    <property type="entry name" value="CryM"/>
    <property type="match status" value="1"/>
</dbReference>
<dbReference type="PANTHER" id="PTHR13812">
    <property type="entry name" value="KETIMINE REDUCTASE MU-CRYSTALLIN"/>
    <property type="match status" value="1"/>
</dbReference>
<dbReference type="PANTHER" id="PTHR13812:SF19">
    <property type="entry name" value="KETIMINE REDUCTASE MU-CRYSTALLIN"/>
    <property type="match status" value="1"/>
</dbReference>
<dbReference type="Gene3D" id="3.40.50.720">
    <property type="entry name" value="NAD(P)-binding Rossmann-like Domain"/>
    <property type="match status" value="1"/>
</dbReference>
<organism evidence="1 2">
    <name type="scientific">Phytohabitans kaempferiae</name>
    <dbReference type="NCBI Taxonomy" id="1620943"/>
    <lineage>
        <taxon>Bacteria</taxon>
        <taxon>Bacillati</taxon>
        <taxon>Actinomycetota</taxon>
        <taxon>Actinomycetes</taxon>
        <taxon>Micromonosporales</taxon>
        <taxon>Micromonosporaceae</taxon>
    </lineage>
</organism>
<dbReference type="EMBL" id="JBHLUH010000060">
    <property type="protein sequence ID" value="MFC0531548.1"/>
    <property type="molecule type" value="Genomic_DNA"/>
</dbReference>
<dbReference type="Gene3D" id="3.30.1780.10">
    <property type="entry name" value="ornithine cyclodeaminase, domain 1"/>
    <property type="match status" value="1"/>
</dbReference>
<dbReference type="InterPro" id="IPR036291">
    <property type="entry name" value="NAD(P)-bd_dom_sf"/>
</dbReference>
<dbReference type="Proteomes" id="UP001589867">
    <property type="component" value="Unassembled WGS sequence"/>
</dbReference>
<dbReference type="Pfam" id="PF02423">
    <property type="entry name" value="OCD_Mu_crystall"/>
    <property type="match status" value="1"/>
</dbReference>
<dbReference type="SUPFAM" id="SSF51735">
    <property type="entry name" value="NAD(P)-binding Rossmann-fold domains"/>
    <property type="match status" value="1"/>
</dbReference>
<gene>
    <name evidence="1" type="ORF">ACFFIA_28270</name>
</gene>
<accession>A0ABV6MA31</accession>
<reference evidence="1 2" key="1">
    <citation type="submission" date="2024-09" db="EMBL/GenBank/DDBJ databases">
        <authorList>
            <person name="Sun Q."/>
            <person name="Mori K."/>
        </authorList>
    </citation>
    <scope>NUCLEOTIDE SEQUENCE [LARGE SCALE GENOMIC DNA]</scope>
    <source>
        <strain evidence="1 2">TBRC 3947</strain>
    </source>
</reference>
<sequence length="342" mass="35643">MTGADTLRMRVLAQEDVIRCGATDPAAVLAAVREAFLLKAAGAAIEPAPATVGLDAAPGQRMVAHAGWLGGPTPVGGVKWICANGDNPRLRGIPRANALVILSDPETGLPRAVVEGTVISAMRTAGATALAATVLARPRSTRLAVIGAGVANRSQLALLRHVLPKLREVRLYDIDAARARQWAADEGARHQVEITPVTSAYQAVRDADVVVCATADSVTGYVEPDWLAPGVFVAGVSHNDLTDAAVLAADRLVTTDAEGTSTAVTRIGRLCGDGRLERSAVDDLGAVVSGAVSGRREPDDRIVFDAWGLGILDLAVADMVLRHAEDRDAGQAVPVRGAPHWR</sequence>
<dbReference type="InterPro" id="IPR003462">
    <property type="entry name" value="ODC_Mu_crystall"/>
</dbReference>
<keyword evidence="2" id="KW-1185">Reference proteome</keyword>
<evidence type="ECO:0000313" key="2">
    <source>
        <dbReference type="Proteomes" id="UP001589867"/>
    </source>
</evidence>
<dbReference type="RefSeq" id="WP_377256138.1">
    <property type="nucleotide sequence ID" value="NZ_JBHLUH010000060.1"/>
</dbReference>
<evidence type="ECO:0000313" key="1">
    <source>
        <dbReference type="EMBL" id="MFC0531548.1"/>
    </source>
</evidence>
<protein>
    <submittedName>
        <fullName evidence="1">Ornithine cyclodeaminase family protein</fullName>
    </submittedName>
</protein>
<proteinExistence type="predicted"/>
<name>A0ABV6MA31_9ACTN</name>
<dbReference type="InterPro" id="IPR023401">
    <property type="entry name" value="ODC_N"/>
</dbReference>
<comment type="caution">
    <text evidence="1">The sequence shown here is derived from an EMBL/GenBank/DDBJ whole genome shotgun (WGS) entry which is preliminary data.</text>
</comment>